<keyword evidence="4" id="KW-1185">Reference proteome</keyword>
<sequence length="629" mass="71089">MGKTSKQALLATGNTARSEVRKAGLLLSQAAGMRGWAHDVSLRETRERLIGQSMEALSNAEILASLEEEDARRAIAQEAKTDPNAYQVCDQEEDQQELLLMENMADDDDEYVKCEAAAPKEAYDPAFILENDTMTPRILADAAKGEIGLADEVAVATKSGQQKKRVNLSTEEFLALLEEEQAGRKIAQEASTGPNAYQSCAQSDDDWSDKEEQQEVMELLKQNMADDYDERAKFEAAATEEAATEDEIRMMRISEEATEVAAEEEMMMMGLGDLAEEDAEELTKSGEQNKRRRRRNRSAHDMMVEARDKQGKRPQEALTDPYAYEARGHRIDWDWIFARHYGPFDQITSIPPSCFTHHRFPNPYAEPQETLQIFSIKVGKIKKPLKWPLHVFGSVAVRDVMDHNRIMVFHRERENCQTLIKKDRFLTLTGPTRGVVVDVHPTYIEVDLKVKGATELEDMDLSYLVVRSMPCSPSYRAVPSKLSTLELTYIRLHNCVEAAISVKVKKHGLWPGCRGLFTASTASYEDMEILLLAFEGDRLPVDASRRIELSRRVVCVELHQPEGKLVFSAKALHGSDQKNVRRVRKTFTPKRAGKSKENIKIGSCEMEVTVTWSLLPSCKYDYDKSLERA</sequence>
<dbReference type="Gramene" id="TraesCS5D03G0706600.1">
    <property type="protein sequence ID" value="TraesCS5D03G0706600.1.CDS"/>
    <property type="gene ID" value="TraesCS5D03G0706600"/>
</dbReference>
<proteinExistence type="predicted"/>
<dbReference type="GeneID" id="123125182"/>
<feature type="region of interest" description="Disordered" evidence="1">
    <location>
        <begin position="188"/>
        <end position="212"/>
    </location>
</feature>
<dbReference type="PANTHER" id="PTHR33065:SF111">
    <property type="entry name" value="DUF6598 DOMAIN-CONTAINING PROTEIN"/>
    <property type="match status" value="1"/>
</dbReference>
<reference evidence="3" key="2">
    <citation type="submission" date="2018-10" db="UniProtKB">
        <authorList>
            <consortium name="EnsemblPlants"/>
        </authorList>
    </citation>
    <scope>IDENTIFICATION</scope>
</reference>
<dbReference type="OrthoDB" id="10297941at2759"/>
<dbReference type="OMA" id="ERENCQT"/>
<feature type="region of interest" description="Disordered" evidence="1">
    <location>
        <begin position="277"/>
        <end position="315"/>
    </location>
</feature>
<dbReference type="Pfam" id="PF20241">
    <property type="entry name" value="DUF6598"/>
    <property type="match status" value="1"/>
</dbReference>
<dbReference type="Gramene" id="TraesCAD_scaffold_086856_01G000300.1">
    <property type="protein sequence ID" value="TraesCAD_scaffold_086856_01G000300.1"/>
    <property type="gene ID" value="TraesCAD_scaffold_086856_01G000300"/>
</dbReference>
<feature type="compositionally biased region" description="Polar residues" evidence="1">
    <location>
        <begin position="189"/>
        <end position="202"/>
    </location>
</feature>
<protein>
    <recommendedName>
        <fullName evidence="2">DUF6598 domain-containing protein</fullName>
    </recommendedName>
</protein>
<evidence type="ECO:0000259" key="2">
    <source>
        <dbReference type="Pfam" id="PF20241"/>
    </source>
</evidence>
<gene>
    <name evidence="3" type="primary">LOC123125182</name>
</gene>
<dbReference type="RefSeq" id="XP_044401646.1">
    <property type="nucleotide sequence ID" value="XM_044545711.1"/>
</dbReference>
<dbReference type="Gramene" id="TraesCS5D02G311800.1">
    <property type="protein sequence ID" value="TraesCS5D02G311800.1"/>
    <property type="gene ID" value="TraesCS5D02G311800"/>
</dbReference>
<dbReference type="Gramene" id="TraesWEE_scaffold_044784_01G000300.1">
    <property type="protein sequence ID" value="TraesWEE_scaffold_044784_01G000300.1"/>
    <property type="gene ID" value="TraesWEE_scaffold_044784_01G000300"/>
</dbReference>
<dbReference type="InterPro" id="IPR046533">
    <property type="entry name" value="DUF6598"/>
</dbReference>
<accession>A0A3B6MUU9</accession>
<dbReference type="Gramene" id="TraesROB_scaffold_054639_01G000300.1">
    <property type="protein sequence ID" value="TraesROB_scaffold_054639_01G000300.1"/>
    <property type="gene ID" value="TraesROB_scaffold_054639_01G000300"/>
</dbReference>
<evidence type="ECO:0000256" key="1">
    <source>
        <dbReference type="SAM" id="MobiDB-lite"/>
    </source>
</evidence>
<reference evidence="3" key="1">
    <citation type="submission" date="2018-08" db="EMBL/GenBank/DDBJ databases">
        <authorList>
            <person name="Rossello M."/>
        </authorList>
    </citation>
    <scope>NUCLEOTIDE SEQUENCE [LARGE SCALE GENOMIC DNA]</scope>
    <source>
        <strain evidence="3">cv. Chinese Spring</strain>
    </source>
</reference>
<name>A0A3B6MUU9_WHEAT</name>
<dbReference type="Proteomes" id="UP000019116">
    <property type="component" value="Chromosome 5D"/>
</dbReference>
<dbReference type="STRING" id="4565.A0A3B6MUU9"/>
<dbReference type="AlphaFoldDB" id="A0A3B6MUU9"/>
<evidence type="ECO:0000313" key="4">
    <source>
        <dbReference type="Proteomes" id="UP000019116"/>
    </source>
</evidence>
<feature type="compositionally biased region" description="Basic and acidic residues" evidence="1">
    <location>
        <begin position="298"/>
        <end position="315"/>
    </location>
</feature>
<evidence type="ECO:0000313" key="3">
    <source>
        <dbReference type="EnsemblPlants" id="TraesCS5D02G311800.1"/>
    </source>
</evidence>
<organism evidence="3">
    <name type="scientific">Triticum aestivum</name>
    <name type="common">Wheat</name>
    <dbReference type="NCBI Taxonomy" id="4565"/>
    <lineage>
        <taxon>Eukaryota</taxon>
        <taxon>Viridiplantae</taxon>
        <taxon>Streptophyta</taxon>
        <taxon>Embryophyta</taxon>
        <taxon>Tracheophyta</taxon>
        <taxon>Spermatophyta</taxon>
        <taxon>Magnoliopsida</taxon>
        <taxon>Liliopsida</taxon>
        <taxon>Poales</taxon>
        <taxon>Poaceae</taxon>
        <taxon>BOP clade</taxon>
        <taxon>Pooideae</taxon>
        <taxon>Triticodae</taxon>
        <taxon>Triticeae</taxon>
        <taxon>Triticinae</taxon>
        <taxon>Triticum</taxon>
    </lineage>
</organism>
<dbReference type="PANTHER" id="PTHR33065">
    <property type="entry name" value="OS07G0486400 PROTEIN"/>
    <property type="match status" value="1"/>
</dbReference>
<dbReference type="Gramene" id="TraesCLE_scaffold_089550_01G000200.1">
    <property type="protein sequence ID" value="TraesCLE_scaffold_089550_01G000200.1"/>
    <property type="gene ID" value="TraesCLE_scaffold_089550_01G000200"/>
</dbReference>
<feature type="domain" description="DUF6598" evidence="2">
    <location>
        <begin position="370"/>
        <end position="610"/>
    </location>
</feature>
<feature type="compositionally biased region" description="Acidic residues" evidence="1">
    <location>
        <begin position="203"/>
        <end position="212"/>
    </location>
</feature>
<dbReference type="EnsemblPlants" id="TraesCS5D02G311800.1">
    <property type="protein sequence ID" value="TraesCS5D02G311800.1"/>
    <property type="gene ID" value="TraesCS5D02G311800"/>
</dbReference>